<dbReference type="PANTHER" id="PTHR45348">
    <property type="entry name" value="HYPOTHETICAL OXIDOREDUCTASE (EUROFUNG)"/>
    <property type="match status" value="1"/>
</dbReference>
<dbReference type="PANTHER" id="PTHR45348:SF2">
    <property type="entry name" value="ZINC-TYPE ALCOHOL DEHYDROGENASE-LIKE PROTEIN C2E1P3.01"/>
    <property type="match status" value="1"/>
</dbReference>
<reference evidence="4 5" key="1">
    <citation type="journal article" date="2016" name="Fungal Biol.">
        <title>The genome of Xylona heveae provides a window into fungal endophytism.</title>
        <authorList>
            <person name="Gazis R."/>
            <person name="Kuo A."/>
            <person name="Riley R."/>
            <person name="LaButti K."/>
            <person name="Lipzen A."/>
            <person name="Lin J."/>
            <person name="Amirebrahimi M."/>
            <person name="Hesse C.N."/>
            <person name="Spatafora J.W."/>
            <person name="Henrissat B."/>
            <person name="Hainaut M."/>
            <person name="Grigoriev I.V."/>
            <person name="Hibbett D.S."/>
        </authorList>
    </citation>
    <scope>NUCLEOTIDE SEQUENCE [LARGE SCALE GENOMIC DNA]</scope>
    <source>
        <strain evidence="4 5">TC161</strain>
    </source>
</reference>
<gene>
    <name evidence="4" type="ORF">L228DRAFT_246240</name>
</gene>
<dbReference type="InterPro" id="IPR036291">
    <property type="entry name" value="NAD(P)-bd_dom_sf"/>
</dbReference>
<name>A0A161TCF7_XYLHT</name>
<dbReference type="OMA" id="HEDSIVQ"/>
<protein>
    <submittedName>
        <fullName evidence="4">GroES-like protein</fullName>
    </submittedName>
</protein>
<evidence type="ECO:0000313" key="4">
    <source>
        <dbReference type="EMBL" id="KZF23467.1"/>
    </source>
</evidence>
<dbReference type="EMBL" id="KV407457">
    <property type="protein sequence ID" value="KZF23467.1"/>
    <property type="molecule type" value="Genomic_DNA"/>
</dbReference>
<dbReference type="InterPro" id="IPR020843">
    <property type="entry name" value="ER"/>
</dbReference>
<keyword evidence="2" id="KW-0560">Oxidoreductase</keyword>
<evidence type="ECO:0000256" key="1">
    <source>
        <dbReference type="ARBA" id="ARBA00008072"/>
    </source>
</evidence>
<dbReference type="RefSeq" id="XP_018189022.1">
    <property type="nucleotide sequence ID" value="XM_018332365.1"/>
</dbReference>
<dbReference type="GO" id="GO:0016651">
    <property type="term" value="F:oxidoreductase activity, acting on NAD(P)H"/>
    <property type="evidence" value="ECO:0007669"/>
    <property type="project" value="InterPro"/>
</dbReference>
<dbReference type="AlphaFoldDB" id="A0A161TCF7"/>
<dbReference type="InterPro" id="IPR011032">
    <property type="entry name" value="GroES-like_sf"/>
</dbReference>
<comment type="similarity">
    <text evidence="1">Belongs to the zinc-containing alcohol dehydrogenase family.</text>
</comment>
<proteinExistence type="inferred from homology"/>
<dbReference type="InterPro" id="IPR013149">
    <property type="entry name" value="ADH-like_C"/>
</dbReference>
<dbReference type="SMART" id="SM00829">
    <property type="entry name" value="PKS_ER"/>
    <property type="match status" value="1"/>
</dbReference>
<evidence type="ECO:0000313" key="5">
    <source>
        <dbReference type="Proteomes" id="UP000076632"/>
    </source>
</evidence>
<dbReference type="STRING" id="1328760.A0A161TCF7"/>
<dbReference type="OrthoDB" id="48317at2759"/>
<evidence type="ECO:0000259" key="3">
    <source>
        <dbReference type="SMART" id="SM00829"/>
    </source>
</evidence>
<dbReference type="GeneID" id="28897502"/>
<accession>A0A161TCF7</accession>
<dbReference type="Gene3D" id="3.40.50.720">
    <property type="entry name" value="NAD(P)-binding Rossmann-like Domain"/>
    <property type="match status" value="1"/>
</dbReference>
<dbReference type="Pfam" id="PF00107">
    <property type="entry name" value="ADH_zinc_N"/>
    <property type="match status" value="1"/>
</dbReference>
<organism evidence="4 5">
    <name type="scientific">Xylona heveae (strain CBS 132557 / TC161)</name>
    <dbReference type="NCBI Taxonomy" id="1328760"/>
    <lineage>
        <taxon>Eukaryota</taxon>
        <taxon>Fungi</taxon>
        <taxon>Dikarya</taxon>
        <taxon>Ascomycota</taxon>
        <taxon>Pezizomycotina</taxon>
        <taxon>Xylonomycetes</taxon>
        <taxon>Xylonales</taxon>
        <taxon>Xylonaceae</taxon>
        <taxon>Xylona</taxon>
    </lineage>
</organism>
<keyword evidence="5" id="KW-1185">Reference proteome</keyword>
<dbReference type="SUPFAM" id="SSF50129">
    <property type="entry name" value="GroES-like"/>
    <property type="match status" value="1"/>
</dbReference>
<feature type="domain" description="Enoyl reductase (ER)" evidence="3">
    <location>
        <begin position="87"/>
        <end position="425"/>
    </location>
</feature>
<dbReference type="InterPro" id="IPR013154">
    <property type="entry name" value="ADH-like_N"/>
</dbReference>
<dbReference type="SUPFAM" id="SSF51735">
    <property type="entry name" value="NAD(P)-binding Rossmann-fold domains"/>
    <property type="match status" value="1"/>
</dbReference>
<dbReference type="Pfam" id="PF08240">
    <property type="entry name" value="ADH_N"/>
    <property type="match status" value="1"/>
</dbReference>
<sequence length="427" mass="45372">MPFASRLLTALSPTIRPLCPTSSTFNIFIRRTSPLALTSTITTTAPTRRLKTQTSSIAEFNSQENKTNKRDKMTGQNQALWLTEQEGDFVVREAPYWTPGPDDILVRNKAVAINPMDWKIKLFGKHIPFPRTFPAIIGADVAGEVAEVGENVTKFKKGDRVIGKANYVATDHPSTGAFQHYTVCPASGSAILPDSISFAAGSVLPLAISTAAMGLYPPHRLGLPLPSPSSDAKKGKILLVWGGSSSCGSAAIQLAAASGARVIATASAKNFAFVKSVGAEEVVDYNDDEEKVVQRLVERIRAMQGSSKDNEDIYGAIDAIGEDKTWRATAQVLHGLGGGKVVSFLPWGHEGAPEGVEVQGLNDTSSLGKLTDINEAVWGRFVPEGLKNGALKAVPAPIVVGKSLDALPEEIMKSQAGVSAGKLVIEL</sequence>
<dbReference type="Proteomes" id="UP000076632">
    <property type="component" value="Unassembled WGS sequence"/>
</dbReference>
<dbReference type="InParanoid" id="A0A161TCF7"/>
<dbReference type="Gene3D" id="3.90.180.10">
    <property type="entry name" value="Medium-chain alcohol dehydrogenases, catalytic domain"/>
    <property type="match status" value="1"/>
</dbReference>
<dbReference type="CDD" id="cd08249">
    <property type="entry name" value="enoyl_reductase_like"/>
    <property type="match status" value="1"/>
</dbReference>
<evidence type="ECO:0000256" key="2">
    <source>
        <dbReference type="ARBA" id="ARBA00023002"/>
    </source>
</evidence>
<dbReference type="InterPro" id="IPR047122">
    <property type="entry name" value="Trans-enoyl_RdTase-like"/>
</dbReference>